<feature type="domain" description="C-type lectin" evidence="6">
    <location>
        <begin position="234"/>
        <end position="345"/>
    </location>
</feature>
<evidence type="ECO:0000256" key="2">
    <source>
        <dbReference type="ARBA" id="ARBA00023119"/>
    </source>
</evidence>
<dbReference type="SMART" id="SM00034">
    <property type="entry name" value="CLECT"/>
    <property type="match status" value="1"/>
</dbReference>
<name>A0AAD7VYY8_9TELE</name>
<dbReference type="Proteomes" id="UP001221898">
    <property type="component" value="Unassembled WGS sequence"/>
</dbReference>
<keyword evidence="1" id="KW-0106">Calcium</keyword>
<gene>
    <name evidence="7" type="ORF">AAFF_G00348370</name>
</gene>
<dbReference type="InterPro" id="IPR016187">
    <property type="entry name" value="CTDL_fold"/>
</dbReference>
<dbReference type="InterPro" id="IPR001304">
    <property type="entry name" value="C-type_lectin-like"/>
</dbReference>
<keyword evidence="8" id="KW-1185">Reference proteome</keyword>
<feature type="compositionally biased region" description="Low complexity" evidence="4">
    <location>
        <begin position="145"/>
        <end position="155"/>
    </location>
</feature>
<evidence type="ECO:0000256" key="4">
    <source>
        <dbReference type="SAM" id="MobiDB-lite"/>
    </source>
</evidence>
<dbReference type="GO" id="GO:0005581">
    <property type="term" value="C:collagen trimer"/>
    <property type="evidence" value="ECO:0007669"/>
    <property type="project" value="UniProtKB-KW"/>
</dbReference>
<organism evidence="7 8">
    <name type="scientific">Aldrovandia affinis</name>
    <dbReference type="NCBI Taxonomy" id="143900"/>
    <lineage>
        <taxon>Eukaryota</taxon>
        <taxon>Metazoa</taxon>
        <taxon>Chordata</taxon>
        <taxon>Craniata</taxon>
        <taxon>Vertebrata</taxon>
        <taxon>Euteleostomi</taxon>
        <taxon>Actinopterygii</taxon>
        <taxon>Neopterygii</taxon>
        <taxon>Teleostei</taxon>
        <taxon>Notacanthiformes</taxon>
        <taxon>Halosauridae</taxon>
        <taxon>Aldrovandia</taxon>
    </lineage>
</organism>
<evidence type="ECO:0000259" key="6">
    <source>
        <dbReference type="PROSITE" id="PS50041"/>
    </source>
</evidence>
<dbReference type="PROSITE" id="PS00615">
    <property type="entry name" value="C_TYPE_LECTIN_1"/>
    <property type="match status" value="1"/>
</dbReference>
<evidence type="ECO:0000256" key="1">
    <source>
        <dbReference type="ARBA" id="ARBA00022837"/>
    </source>
</evidence>
<evidence type="ECO:0000256" key="3">
    <source>
        <dbReference type="ARBA" id="ARBA00023157"/>
    </source>
</evidence>
<keyword evidence="3" id="KW-1015">Disulfide bond</keyword>
<proteinExistence type="predicted"/>
<feature type="compositionally biased region" description="Low complexity" evidence="4">
    <location>
        <begin position="169"/>
        <end position="184"/>
    </location>
</feature>
<comment type="caution">
    <text evidence="7">The sequence shown here is derived from an EMBL/GenBank/DDBJ whole genome shotgun (WGS) entry which is preliminary data.</text>
</comment>
<protein>
    <recommendedName>
        <fullName evidence="6">C-type lectin domain-containing protein</fullName>
    </recommendedName>
</protein>
<dbReference type="EMBL" id="JAINUG010000565">
    <property type="protein sequence ID" value="KAJ8366620.1"/>
    <property type="molecule type" value="Genomic_DNA"/>
</dbReference>
<dbReference type="PANTHER" id="PTHR24637:SF396">
    <property type="entry name" value="COLLAGEN AND CALCIUM BINDING EGF DOMAINS 1"/>
    <property type="match status" value="1"/>
</dbReference>
<dbReference type="PROSITE" id="PS50041">
    <property type="entry name" value="C_TYPE_LECTIN_2"/>
    <property type="match status" value="1"/>
</dbReference>
<reference evidence="7" key="1">
    <citation type="journal article" date="2023" name="Science">
        <title>Genome structures resolve the early diversification of teleost fishes.</title>
        <authorList>
            <person name="Parey E."/>
            <person name="Louis A."/>
            <person name="Montfort J."/>
            <person name="Bouchez O."/>
            <person name="Roques C."/>
            <person name="Iampietro C."/>
            <person name="Lluch J."/>
            <person name="Castinel A."/>
            <person name="Donnadieu C."/>
            <person name="Desvignes T."/>
            <person name="Floi Bucao C."/>
            <person name="Jouanno E."/>
            <person name="Wen M."/>
            <person name="Mejri S."/>
            <person name="Dirks R."/>
            <person name="Jansen H."/>
            <person name="Henkel C."/>
            <person name="Chen W.J."/>
            <person name="Zahm M."/>
            <person name="Cabau C."/>
            <person name="Klopp C."/>
            <person name="Thompson A.W."/>
            <person name="Robinson-Rechavi M."/>
            <person name="Braasch I."/>
            <person name="Lecointre G."/>
            <person name="Bobe J."/>
            <person name="Postlethwait J.H."/>
            <person name="Berthelot C."/>
            <person name="Roest Crollius H."/>
            <person name="Guiguen Y."/>
        </authorList>
    </citation>
    <scope>NUCLEOTIDE SEQUENCE</scope>
    <source>
        <strain evidence="7">NC1722</strain>
    </source>
</reference>
<dbReference type="Pfam" id="PF01391">
    <property type="entry name" value="Collagen"/>
    <property type="match status" value="1"/>
</dbReference>
<feature type="chain" id="PRO_5041921206" description="C-type lectin domain-containing protein" evidence="5">
    <location>
        <begin position="25"/>
        <end position="346"/>
    </location>
</feature>
<feature type="compositionally biased region" description="Low complexity" evidence="4">
    <location>
        <begin position="121"/>
        <end position="131"/>
    </location>
</feature>
<dbReference type="PANTHER" id="PTHR24637">
    <property type="entry name" value="COLLAGEN"/>
    <property type="match status" value="1"/>
</dbReference>
<dbReference type="InterPro" id="IPR016186">
    <property type="entry name" value="C-type_lectin-like/link_sf"/>
</dbReference>
<keyword evidence="2" id="KW-0176">Collagen</keyword>
<accession>A0AAD7VYY8</accession>
<evidence type="ECO:0000313" key="8">
    <source>
        <dbReference type="Proteomes" id="UP001221898"/>
    </source>
</evidence>
<keyword evidence="5" id="KW-0732">Signal</keyword>
<dbReference type="InterPro" id="IPR008160">
    <property type="entry name" value="Collagen"/>
</dbReference>
<evidence type="ECO:0000256" key="5">
    <source>
        <dbReference type="SAM" id="SignalP"/>
    </source>
</evidence>
<feature type="compositionally biased region" description="Basic and acidic residues" evidence="4">
    <location>
        <begin position="78"/>
        <end position="93"/>
    </location>
</feature>
<dbReference type="Pfam" id="PF00059">
    <property type="entry name" value="Lectin_C"/>
    <property type="match status" value="1"/>
</dbReference>
<feature type="signal peptide" evidence="5">
    <location>
        <begin position="1"/>
        <end position="24"/>
    </location>
</feature>
<sequence length="346" mass="35722">MMISGAVLLLLLISAITPKSTVMALPKPCLNAVTLLDTSLFQQLLAQPSDPTTPSSGPSHCNNPGVPGTPGNNGLPGRDGRDGAPGPKGDKGEPAGAQGPPGETGPQGPMGPAGLKGEQGEPGQTGETGPQGPMGPPSLKGEQGEPGQPGETGPQGPMGPPSLKGEQGEPGQPGETGPQGPMGPVGLKGEQGEPGQTGNPSPDLMPEVELLRAHLSKLEKAARFSFFRKIGDKYYVTDKREATFNEGLRICTSVGGTIPLPRGEAENYALAMVLIASGSTDAFIGATDRRAEGNWVDLSNQPVTFFKWGPSEPNNTDGHEDCIEGIDNEKWNDVPCDSTQVIICEI</sequence>
<dbReference type="Gene3D" id="3.10.100.10">
    <property type="entry name" value="Mannose-Binding Protein A, subunit A"/>
    <property type="match status" value="1"/>
</dbReference>
<dbReference type="InterPro" id="IPR018378">
    <property type="entry name" value="C-type_lectin_CS"/>
</dbReference>
<dbReference type="AlphaFoldDB" id="A0AAD7VYY8"/>
<dbReference type="SUPFAM" id="SSF56436">
    <property type="entry name" value="C-type lectin-like"/>
    <property type="match status" value="1"/>
</dbReference>
<feature type="compositionally biased region" description="Low complexity" evidence="4">
    <location>
        <begin position="94"/>
        <end position="112"/>
    </location>
</feature>
<evidence type="ECO:0000313" key="7">
    <source>
        <dbReference type="EMBL" id="KAJ8366620.1"/>
    </source>
</evidence>
<feature type="compositionally biased region" description="Low complexity" evidence="4">
    <location>
        <begin position="48"/>
        <end position="76"/>
    </location>
</feature>
<feature type="region of interest" description="Disordered" evidence="4">
    <location>
        <begin position="46"/>
        <end position="204"/>
    </location>
</feature>